<protein>
    <submittedName>
        <fullName evidence="2">Uncharacterized protein</fullName>
    </submittedName>
</protein>
<dbReference type="AlphaFoldDB" id="A0A1G2K920"/>
<sequence>MNAFILAALLLLFLPEFPRAETATPPCPDDITFDDSSWVLRQVSVSSDNASDYAHRAWKRVFAYQPDYAKRFRKEFHPACFAEVHSFVVERHQRWVAKRVVSERGTRAFLLLSNNTWVEGTGITVYKFIGDPSRPAFFAVLEKDGKPVAERRIDLPPLFLPQPFQGAR</sequence>
<evidence type="ECO:0000313" key="2">
    <source>
        <dbReference type="EMBL" id="OGZ95875.1"/>
    </source>
</evidence>
<name>A0A1G2K920_9BACT</name>
<evidence type="ECO:0000256" key="1">
    <source>
        <dbReference type="SAM" id="SignalP"/>
    </source>
</evidence>
<feature type="signal peptide" evidence="1">
    <location>
        <begin position="1"/>
        <end position="20"/>
    </location>
</feature>
<accession>A0A1G2K920</accession>
<comment type="caution">
    <text evidence="2">The sequence shown here is derived from an EMBL/GenBank/DDBJ whole genome shotgun (WGS) entry which is preliminary data.</text>
</comment>
<dbReference type="EMBL" id="MHQD01000026">
    <property type="protein sequence ID" value="OGZ95875.1"/>
    <property type="molecule type" value="Genomic_DNA"/>
</dbReference>
<evidence type="ECO:0000313" key="3">
    <source>
        <dbReference type="Proteomes" id="UP000178574"/>
    </source>
</evidence>
<organism evidence="2 3">
    <name type="scientific">Candidatus Sungbacteria bacterium RIFCSPHIGHO2_01_FULL_50_25</name>
    <dbReference type="NCBI Taxonomy" id="1802265"/>
    <lineage>
        <taxon>Bacteria</taxon>
        <taxon>Candidatus Sungiibacteriota</taxon>
    </lineage>
</organism>
<proteinExistence type="predicted"/>
<feature type="chain" id="PRO_5009583380" evidence="1">
    <location>
        <begin position="21"/>
        <end position="168"/>
    </location>
</feature>
<dbReference type="Proteomes" id="UP000178574">
    <property type="component" value="Unassembled WGS sequence"/>
</dbReference>
<gene>
    <name evidence="2" type="ORF">A2847_01850</name>
</gene>
<reference evidence="2 3" key="1">
    <citation type="journal article" date="2016" name="Nat. Commun.">
        <title>Thousands of microbial genomes shed light on interconnected biogeochemical processes in an aquifer system.</title>
        <authorList>
            <person name="Anantharaman K."/>
            <person name="Brown C.T."/>
            <person name="Hug L.A."/>
            <person name="Sharon I."/>
            <person name="Castelle C.J."/>
            <person name="Probst A.J."/>
            <person name="Thomas B.C."/>
            <person name="Singh A."/>
            <person name="Wilkins M.J."/>
            <person name="Karaoz U."/>
            <person name="Brodie E.L."/>
            <person name="Williams K.H."/>
            <person name="Hubbard S.S."/>
            <person name="Banfield J.F."/>
        </authorList>
    </citation>
    <scope>NUCLEOTIDE SEQUENCE [LARGE SCALE GENOMIC DNA]</scope>
</reference>
<keyword evidence="1" id="KW-0732">Signal</keyword>